<organism evidence="3 4">
    <name type="scientific">Emberiza fucata</name>
    <dbReference type="NCBI Taxonomy" id="337179"/>
    <lineage>
        <taxon>Eukaryota</taxon>
        <taxon>Metazoa</taxon>
        <taxon>Chordata</taxon>
        <taxon>Craniata</taxon>
        <taxon>Vertebrata</taxon>
        <taxon>Euteleostomi</taxon>
        <taxon>Archelosauria</taxon>
        <taxon>Archosauria</taxon>
        <taxon>Dinosauria</taxon>
        <taxon>Saurischia</taxon>
        <taxon>Theropoda</taxon>
        <taxon>Coelurosauria</taxon>
        <taxon>Aves</taxon>
        <taxon>Neognathae</taxon>
        <taxon>Neoaves</taxon>
        <taxon>Telluraves</taxon>
        <taxon>Australaves</taxon>
        <taxon>Passeriformes</taxon>
        <taxon>Passeroidea</taxon>
        <taxon>Fringillidae</taxon>
        <taxon>Emberizinae</taxon>
        <taxon>Emberizini</taxon>
        <taxon>Emberiza</taxon>
    </lineage>
</organism>
<keyword evidence="4" id="KW-1185">Reference proteome</keyword>
<keyword evidence="1" id="KW-0479">Metal-binding</keyword>
<dbReference type="SUPFAM" id="SSF57756">
    <property type="entry name" value="Retrovirus zinc finger-like domains"/>
    <property type="match status" value="2"/>
</dbReference>
<accession>A0A7K4VU83</accession>
<dbReference type="Gene3D" id="4.10.60.10">
    <property type="entry name" value="Zinc finger, CCHC-type"/>
    <property type="match status" value="1"/>
</dbReference>
<dbReference type="InterPro" id="IPR001878">
    <property type="entry name" value="Znf_CCHC"/>
</dbReference>
<evidence type="ECO:0000259" key="2">
    <source>
        <dbReference type="PROSITE" id="PS50158"/>
    </source>
</evidence>
<feature type="non-terminal residue" evidence="3">
    <location>
        <position position="1"/>
    </location>
</feature>
<evidence type="ECO:0000313" key="3">
    <source>
        <dbReference type="EMBL" id="NWR25875.1"/>
    </source>
</evidence>
<dbReference type="GO" id="GO:0008270">
    <property type="term" value="F:zinc ion binding"/>
    <property type="evidence" value="ECO:0007669"/>
    <property type="project" value="UniProtKB-KW"/>
</dbReference>
<protein>
    <submittedName>
        <fullName evidence="3">GAK5 protein</fullName>
    </submittedName>
</protein>
<dbReference type="PROSITE" id="PS50158">
    <property type="entry name" value="ZF_CCHC"/>
    <property type="match status" value="1"/>
</dbReference>
<dbReference type="PANTHER" id="PTHR40389">
    <property type="entry name" value="ENDOGENOUS RETROVIRUS GROUP K MEMBER 24 GAG POLYPROTEIN-RELATED"/>
    <property type="match status" value="1"/>
</dbReference>
<reference evidence="3 4" key="1">
    <citation type="submission" date="2019-09" db="EMBL/GenBank/DDBJ databases">
        <title>Bird 10,000 Genomes (B10K) Project - Family phase.</title>
        <authorList>
            <person name="Zhang G."/>
        </authorList>
    </citation>
    <scope>NUCLEOTIDE SEQUENCE [LARGE SCALE GENOMIC DNA]</scope>
    <source>
        <strain evidence="3">B10K-DU-015-11</strain>
        <tissue evidence="3">Mixed tissue sample</tissue>
    </source>
</reference>
<comment type="caution">
    <text evidence="3">The sequence shown here is derived from an EMBL/GenBank/DDBJ whole genome shotgun (WGS) entry which is preliminary data.</text>
</comment>
<sequence>LDPIHNHADVELSDYIKACANIGSEQFKAELLAAVIAQLQVARATVKCFECGGLGHIRKQCPKGQRGNKRPSKLCPCCQKGFCWSNQYWSKFDKHGNLLPQQGNSKG</sequence>
<keyword evidence="1" id="KW-0862">Zinc</keyword>
<dbReference type="InterPro" id="IPR036875">
    <property type="entry name" value="Znf_CCHC_sf"/>
</dbReference>
<feature type="domain" description="CCHC-type" evidence="2">
    <location>
        <begin position="47"/>
        <end position="63"/>
    </location>
</feature>
<evidence type="ECO:0000313" key="4">
    <source>
        <dbReference type="Proteomes" id="UP000580681"/>
    </source>
</evidence>
<keyword evidence="1" id="KW-0863">Zinc-finger</keyword>
<dbReference type="Pfam" id="PF00098">
    <property type="entry name" value="zf-CCHC"/>
    <property type="match status" value="1"/>
</dbReference>
<name>A0A7K4VU83_9EMBE</name>
<proteinExistence type="predicted"/>
<gene>
    <name evidence="3" type="primary">Ervk5_1</name>
    <name evidence="3" type="ORF">EMBFUC_R15070</name>
</gene>
<dbReference type="InterPro" id="IPR050195">
    <property type="entry name" value="Primate_lentivir_Gag_pol-like"/>
</dbReference>
<dbReference type="Proteomes" id="UP000580681">
    <property type="component" value="Unassembled WGS sequence"/>
</dbReference>
<dbReference type="EMBL" id="VYZJ01004406">
    <property type="protein sequence ID" value="NWR25875.1"/>
    <property type="molecule type" value="Genomic_DNA"/>
</dbReference>
<dbReference type="SMART" id="SM00343">
    <property type="entry name" value="ZnF_C2HC"/>
    <property type="match status" value="1"/>
</dbReference>
<dbReference type="AlphaFoldDB" id="A0A7K4VU83"/>
<evidence type="ECO:0000256" key="1">
    <source>
        <dbReference type="PROSITE-ProRule" id="PRU00047"/>
    </source>
</evidence>
<dbReference type="PANTHER" id="PTHR40389:SF3">
    <property type="entry name" value="IGE-BINDING PROTEIN"/>
    <property type="match status" value="1"/>
</dbReference>
<feature type="non-terminal residue" evidence="3">
    <location>
        <position position="107"/>
    </location>
</feature>
<dbReference type="GO" id="GO:0003676">
    <property type="term" value="F:nucleic acid binding"/>
    <property type="evidence" value="ECO:0007669"/>
    <property type="project" value="InterPro"/>
</dbReference>